<accession>A0A0U3D313</accession>
<reference evidence="1 2" key="1">
    <citation type="submission" date="2015-12" db="EMBL/GenBank/DDBJ databases">
        <title>Complete genome of Roseateles depolymerans KCTC 42856.</title>
        <authorList>
            <person name="Kim K.M."/>
        </authorList>
    </citation>
    <scope>NUCLEOTIDE SEQUENCE [LARGE SCALE GENOMIC DNA]</scope>
    <source>
        <strain evidence="1 2">KCTC 42856</strain>
    </source>
</reference>
<dbReference type="Proteomes" id="UP000060699">
    <property type="component" value="Chromosome"/>
</dbReference>
<proteinExistence type="predicted"/>
<dbReference type="AlphaFoldDB" id="A0A0U3D313"/>
<organism evidence="1 2">
    <name type="scientific">Roseateles depolymerans</name>
    <dbReference type="NCBI Taxonomy" id="76731"/>
    <lineage>
        <taxon>Bacteria</taxon>
        <taxon>Pseudomonadati</taxon>
        <taxon>Pseudomonadota</taxon>
        <taxon>Betaproteobacteria</taxon>
        <taxon>Burkholderiales</taxon>
        <taxon>Sphaerotilaceae</taxon>
        <taxon>Roseateles</taxon>
    </lineage>
</organism>
<name>A0A0U3D313_9BURK</name>
<dbReference type="STRING" id="76731.RD2015_3533"/>
<evidence type="ECO:0000313" key="1">
    <source>
        <dbReference type="EMBL" id="ALV07990.1"/>
    </source>
</evidence>
<gene>
    <name evidence="1" type="ORF">RD2015_3533</name>
</gene>
<keyword evidence="2" id="KW-1185">Reference proteome</keyword>
<dbReference type="EMBL" id="CP013729">
    <property type="protein sequence ID" value="ALV07990.1"/>
    <property type="molecule type" value="Genomic_DNA"/>
</dbReference>
<evidence type="ECO:0000313" key="2">
    <source>
        <dbReference type="Proteomes" id="UP000060699"/>
    </source>
</evidence>
<sequence>MQQTRTSLSFSAARCRRFPIVDRDFRRVRGLAVCRAALLLKRSPRDPAGSLLHVCRPVMRPRVVPDSSLFKYVAIH</sequence>
<dbReference type="KEGG" id="rdp:RD2015_3533"/>
<protein>
    <submittedName>
        <fullName evidence="1">Uncharacterized protein</fullName>
    </submittedName>
</protein>